<dbReference type="PROSITE" id="PS50198">
    <property type="entry name" value="PPIC_PPIASE_2"/>
    <property type="match status" value="1"/>
</dbReference>
<feature type="chain" id="PRO_5039620738" evidence="3">
    <location>
        <begin position="23"/>
        <end position="387"/>
    </location>
</feature>
<keyword evidence="1 5" id="KW-0413">Isomerase</keyword>
<dbReference type="Pfam" id="PF00639">
    <property type="entry name" value="Rotamase"/>
    <property type="match status" value="1"/>
</dbReference>
<protein>
    <submittedName>
        <fullName evidence="5">Peptidylprolyl isomerase</fullName>
    </submittedName>
</protein>
<feature type="signal peptide" evidence="3">
    <location>
        <begin position="1"/>
        <end position="22"/>
    </location>
</feature>
<dbReference type="InterPro" id="IPR046357">
    <property type="entry name" value="PPIase_dom_sf"/>
</dbReference>
<gene>
    <name evidence="5" type="ORF">IAB77_01005</name>
</gene>
<evidence type="ECO:0000256" key="1">
    <source>
        <dbReference type="PROSITE-ProRule" id="PRU00278"/>
    </source>
</evidence>
<dbReference type="GO" id="GO:0003755">
    <property type="term" value="F:peptidyl-prolyl cis-trans isomerase activity"/>
    <property type="evidence" value="ECO:0007669"/>
    <property type="project" value="UniProtKB-KW"/>
</dbReference>
<keyword evidence="3" id="KW-0732">Signal</keyword>
<accession>A0A9D0ZC52</accession>
<feature type="compositionally biased region" description="Low complexity" evidence="2">
    <location>
        <begin position="43"/>
        <end position="53"/>
    </location>
</feature>
<dbReference type="SUPFAM" id="SSF54534">
    <property type="entry name" value="FKBP-like"/>
    <property type="match status" value="1"/>
</dbReference>
<reference evidence="5" key="2">
    <citation type="journal article" date="2021" name="PeerJ">
        <title>Extensive microbial diversity within the chicken gut microbiome revealed by metagenomics and culture.</title>
        <authorList>
            <person name="Gilroy R."/>
            <person name="Ravi A."/>
            <person name="Getino M."/>
            <person name="Pursley I."/>
            <person name="Horton D.L."/>
            <person name="Alikhan N.F."/>
            <person name="Baker D."/>
            <person name="Gharbi K."/>
            <person name="Hall N."/>
            <person name="Watson M."/>
            <person name="Adriaenssens E.M."/>
            <person name="Foster-Nyarko E."/>
            <person name="Jarju S."/>
            <person name="Secka A."/>
            <person name="Antonio M."/>
            <person name="Oren A."/>
            <person name="Chaudhuri R.R."/>
            <person name="La Ragione R."/>
            <person name="Hildebrand F."/>
            <person name="Pallen M.J."/>
        </authorList>
    </citation>
    <scope>NUCLEOTIDE SEQUENCE</scope>
    <source>
        <strain evidence="5">ChiBcolR7-354</strain>
    </source>
</reference>
<dbReference type="PROSITE" id="PS51257">
    <property type="entry name" value="PROKAR_LIPOPROTEIN"/>
    <property type="match status" value="1"/>
</dbReference>
<proteinExistence type="predicted"/>
<dbReference type="Gene3D" id="3.10.50.40">
    <property type="match status" value="1"/>
</dbReference>
<reference evidence="5" key="1">
    <citation type="submission" date="2020-10" db="EMBL/GenBank/DDBJ databases">
        <authorList>
            <person name="Gilroy R."/>
        </authorList>
    </citation>
    <scope>NUCLEOTIDE SEQUENCE</scope>
    <source>
        <strain evidence="5">ChiBcolR7-354</strain>
    </source>
</reference>
<evidence type="ECO:0000256" key="2">
    <source>
        <dbReference type="SAM" id="MobiDB-lite"/>
    </source>
</evidence>
<evidence type="ECO:0000259" key="4">
    <source>
        <dbReference type="PROSITE" id="PS50198"/>
    </source>
</evidence>
<feature type="region of interest" description="Disordered" evidence="2">
    <location>
        <begin position="30"/>
        <end position="55"/>
    </location>
</feature>
<feature type="domain" description="PpiC" evidence="4">
    <location>
        <begin position="223"/>
        <end position="335"/>
    </location>
</feature>
<dbReference type="InterPro" id="IPR000297">
    <property type="entry name" value="PPIase_PpiC"/>
</dbReference>
<evidence type="ECO:0000313" key="6">
    <source>
        <dbReference type="Proteomes" id="UP000824262"/>
    </source>
</evidence>
<comment type="caution">
    <text evidence="5">The sequence shown here is derived from an EMBL/GenBank/DDBJ whole genome shotgun (WGS) entry which is preliminary data.</text>
</comment>
<dbReference type="Proteomes" id="UP000824262">
    <property type="component" value="Unassembled WGS sequence"/>
</dbReference>
<sequence length="387" mass="42410">MKKILSLLLVSALLLTALAACGAGGEDVGLIESPEPSAEESAEPVSSPEASEAPAHDWDALRDTHDADELVMTVDGSEVLWDEFFYWLYMNVSSFESTYGAVDYTSELTEGMTYADYMLMMAEQYAITFHSLGVEAAAEGIALTDEDRAYLDEVVQQSITANCGEDGTEEDFEEYLAGQYLTRRVFDFVNETTLLNQRVWIDLYGENGELYPEADALSWGSGQGYVNVKHILVLTQDDEGNALDEAAKAEKLAEAEEMLDTLQPLSGSAEIEAEFDTLMQENSEDPGLASYPDGYCYTPGTMYAEFEDAAAELGDYEVSGIVESTSGYHIILRLPLSVDTVLFDYGYDLRYVAAQMAFNDLVNGWAAGAEVTYSELYDGFDAAAFLA</sequence>
<keyword evidence="1" id="KW-0697">Rotamase</keyword>
<organism evidence="5 6">
    <name type="scientific">Candidatus Scatomorpha intestinavium</name>
    <dbReference type="NCBI Taxonomy" id="2840922"/>
    <lineage>
        <taxon>Bacteria</taxon>
        <taxon>Bacillati</taxon>
        <taxon>Bacillota</taxon>
        <taxon>Clostridia</taxon>
        <taxon>Eubacteriales</taxon>
        <taxon>Candidatus Scatomorpha</taxon>
    </lineage>
</organism>
<dbReference type="AlphaFoldDB" id="A0A9D0ZC52"/>
<name>A0A9D0ZC52_9FIRM</name>
<dbReference type="EMBL" id="DVGA01000014">
    <property type="protein sequence ID" value="HIQ77820.1"/>
    <property type="molecule type" value="Genomic_DNA"/>
</dbReference>
<evidence type="ECO:0000313" key="5">
    <source>
        <dbReference type="EMBL" id="HIQ77820.1"/>
    </source>
</evidence>
<evidence type="ECO:0000256" key="3">
    <source>
        <dbReference type="SAM" id="SignalP"/>
    </source>
</evidence>